<evidence type="ECO:0000313" key="2">
    <source>
        <dbReference type="EMBL" id="GFH18262.1"/>
    </source>
</evidence>
<dbReference type="PANTHER" id="PTHR42923">
    <property type="entry name" value="PROTOPORPHYRINOGEN OXIDASE"/>
    <property type="match status" value="1"/>
</dbReference>
<dbReference type="SUPFAM" id="SSF51905">
    <property type="entry name" value="FAD/NAD(P)-binding domain"/>
    <property type="match status" value="2"/>
</dbReference>
<sequence>MILRYVGVQHLFAVDYAASAKVAWDNIKAEYTQSSLAHQTQLQQQLHQVDIYEARPFMGGKVASYVDKDGNHIELGLHVFFGCYFNLFRLMAKCGVLENLLVKEHTHTFCNNDGDVRELDFRLFLGDTKVGAPFHGLKAFFTTPQLSAADKAANALALGTSPIVRSLFDPEGGMRDIRALDSISFKDWFTSHGGSEQSIKRMWDPIAYALGFLDCKDISARCMLTIFQFFATKTDASVLRMLNGSPAERLLKPILEYIEAKGGRVHLRQGCKEVLYEDGPDGVPRVTGLRVGPEGREQLVQADAYVAALDVPGAKRLLPQAWRRFPQFDNIWQLVGVPVITVQLRYNGWVTEAAQEKVGRVGQGRAGRELKRRGGRLDWDQEVLYEDGPDGVPRVTGLRVGPEGREQLVQADAYVAALDVPGAKRLLPQAWRRFPQFDNIWQLVKDLRVAAGLDNLLYSADVFFSCFADLALVSPMEYFKEGQGSLMQVVITPAAPYMPWTNERIAAEADRQVRQLFPSARGLTNTWHSVVKISQSLYLEAPGMDRWRPDQATPVPNFFLSGSYTKQDYIDSMEGATLSGQ</sequence>
<accession>A0A699ZQQ3</accession>
<protein>
    <submittedName>
        <fullName evidence="2">9,9'-di-cis-zeta-carotene desaturase</fullName>
    </submittedName>
</protein>
<name>A0A699ZQQ3_HAELA</name>
<feature type="domain" description="Amine oxidase" evidence="1">
    <location>
        <begin position="408"/>
        <end position="581"/>
    </location>
</feature>
<evidence type="ECO:0000259" key="1">
    <source>
        <dbReference type="Pfam" id="PF01593"/>
    </source>
</evidence>
<proteinExistence type="predicted"/>
<evidence type="ECO:0000313" key="3">
    <source>
        <dbReference type="Proteomes" id="UP000485058"/>
    </source>
</evidence>
<comment type="caution">
    <text evidence="2">The sequence shown here is derived from an EMBL/GenBank/DDBJ whole genome shotgun (WGS) entry which is preliminary data.</text>
</comment>
<organism evidence="2 3">
    <name type="scientific">Haematococcus lacustris</name>
    <name type="common">Green alga</name>
    <name type="synonym">Haematococcus pluvialis</name>
    <dbReference type="NCBI Taxonomy" id="44745"/>
    <lineage>
        <taxon>Eukaryota</taxon>
        <taxon>Viridiplantae</taxon>
        <taxon>Chlorophyta</taxon>
        <taxon>core chlorophytes</taxon>
        <taxon>Chlorophyceae</taxon>
        <taxon>CS clade</taxon>
        <taxon>Chlamydomonadales</taxon>
        <taxon>Haematococcaceae</taxon>
        <taxon>Haematococcus</taxon>
    </lineage>
</organism>
<dbReference type="Pfam" id="PF01593">
    <property type="entry name" value="Amino_oxidase"/>
    <property type="match status" value="2"/>
</dbReference>
<gene>
    <name evidence="2" type="ORF">HaLaN_15035</name>
</gene>
<dbReference type="PANTHER" id="PTHR42923:SF41">
    <property type="entry name" value="ZETA-CAROTENE DESATURASE, CHLOROPLASTIC_CHROMOPLASTIC"/>
    <property type="match status" value="1"/>
</dbReference>
<dbReference type="GO" id="GO:0016491">
    <property type="term" value="F:oxidoreductase activity"/>
    <property type="evidence" value="ECO:0007669"/>
    <property type="project" value="InterPro"/>
</dbReference>
<dbReference type="Gene3D" id="3.50.50.60">
    <property type="entry name" value="FAD/NAD(P)-binding domain"/>
    <property type="match status" value="1"/>
</dbReference>
<dbReference type="InterPro" id="IPR036188">
    <property type="entry name" value="FAD/NAD-bd_sf"/>
</dbReference>
<dbReference type="InterPro" id="IPR002937">
    <property type="entry name" value="Amino_oxidase"/>
</dbReference>
<reference evidence="2 3" key="1">
    <citation type="submission" date="2020-02" db="EMBL/GenBank/DDBJ databases">
        <title>Draft genome sequence of Haematococcus lacustris strain NIES-144.</title>
        <authorList>
            <person name="Morimoto D."/>
            <person name="Nakagawa S."/>
            <person name="Yoshida T."/>
            <person name="Sawayama S."/>
        </authorList>
    </citation>
    <scope>NUCLEOTIDE SEQUENCE [LARGE SCALE GENOMIC DNA]</scope>
    <source>
        <strain evidence="2 3">NIES-144</strain>
    </source>
</reference>
<dbReference type="AlphaFoldDB" id="A0A699ZQQ3"/>
<feature type="domain" description="Amine oxidase" evidence="1">
    <location>
        <begin position="40"/>
        <end position="397"/>
    </location>
</feature>
<dbReference type="InterPro" id="IPR050464">
    <property type="entry name" value="Zeta_carotene_desat/Oxidored"/>
</dbReference>
<keyword evidence="3" id="KW-1185">Reference proteome</keyword>
<dbReference type="EMBL" id="BLLF01001273">
    <property type="protein sequence ID" value="GFH18262.1"/>
    <property type="molecule type" value="Genomic_DNA"/>
</dbReference>
<dbReference type="Proteomes" id="UP000485058">
    <property type="component" value="Unassembled WGS sequence"/>
</dbReference>